<evidence type="ECO:0000313" key="2">
    <source>
        <dbReference type="Proteomes" id="UP001362999"/>
    </source>
</evidence>
<dbReference type="EMBL" id="JAWWNJ010000261">
    <property type="protein sequence ID" value="KAK6966655.1"/>
    <property type="molecule type" value="Genomic_DNA"/>
</dbReference>
<organism evidence="1 2">
    <name type="scientific">Favolaschia claudopus</name>
    <dbReference type="NCBI Taxonomy" id="2862362"/>
    <lineage>
        <taxon>Eukaryota</taxon>
        <taxon>Fungi</taxon>
        <taxon>Dikarya</taxon>
        <taxon>Basidiomycota</taxon>
        <taxon>Agaricomycotina</taxon>
        <taxon>Agaricomycetes</taxon>
        <taxon>Agaricomycetidae</taxon>
        <taxon>Agaricales</taxon>
        <taxon>Marasmiineae</taxon>
        <taxon>Mycenaceae</taxon>
        <taxon>Favolaschia</taxon>
    </lineage>
</organism>
<reference evidence="1 2" key="1">
    <citation type="journal article" date="2024" name="J Genomics">
        <title>Draft genome sequencing and assembly of Favolaschia claudopus CIRM-BRFM 2984 isolated from oak limbs.</title>
        <authorList>
            <person name="Navarro D."/>
            <person name="Drula E."/>
            <person name="Chaduli D."/>
            <person name="Cazenave R."/>
            <person name="Ahrendt S."/>
            <person name="Wang J."/>
            <person name="Lipzen A."/>
            <person name="Daum C."/>
            <person name="Barry K."/>
            <person name="Grigoriev I.V."/>
            <person name="Favel A."/>
            <person name="Rosso M.N."/>
            <person name="Martin F."/>
        </authorList>
    </citation>
    <scope>NUCLEOTIDE SEQUENCE [LARGE SCALE GENOMIC DNA]</scope>
    <source>
        <strain evidence="1 2">CIRM-BRFM 2984</strain>
    </source>
</reference>
<gene>
    <name evidence="1" type="ORF">R3P38DRAFT_3245624</name>
</gene>
<evidence type="ECO:0000313" key="1">
    <source>
        <dbReference type="EMBL" id="KAK6966655.1"/>
    </source>
</evidence>
<comment type="caution">
    <text evidence="1">The sequence shown here is derived from an EMBL/GenBank/DDBJ whole genome shotgun (WGS) entry which is preliminary data.</text>
</comment>
<name>A0AAV9Z058_9AGAR</name>
<keyword evidence="2" id="KW-1185">Reference proteome</keyword>
<proteinExistence type="predicted"/>
<dbReference type="Proteomes" id="UP001362999">
    <property type="component" value="Unassembled WGS sequence"/>
</dbReference>
<dbReference type="AlphaFoldDB" id="A0AAV9Z058"/>
<accession>A0AAV9Z058</accession>
<sequence length="109" mass="11844">MLLHHIYPLPSLSYARLASAWTVTIARLCLFGGGLLVEKNDHEVVVIAPLDENTTSGLALTAAWLEPKPPVPYDYQRLARWMESAEAHNVGDAALVELDGPVEMSSSSS</sequence>
<protein>
    <submittedName>
        <fullName evidence="1">Uncharacterized protein</fullName>
    </submittedName>
</protein>